<protein>
    <submittedName>
        <fullName evidence="1">Uncharacterized protein</fullName>
    </submittedName>
</protein>
<comment type="caution">
    <text evidence="1">The sequence shown here is derived from an EMBL/GenBank/DDBJ whole genome shotgun (WGS) entry which is preliminary data.</text>
</comment>
<dbReference type="AlphaFoldDB" id="A0A919TF03"/>
<dbReference type="EMBL" id="BOQN01000080">
    <property type="protein sequence ID" value="GIM94335.1"/>
    <property type="molecule type" value="Genomic_DNA"/>
</dbReference>
<proteinExistence type="predicted"/>
<dbReference type="RefSeq" id="WP_213010127.1">
    <property type="nucleotide sequence ID" value="NZ_BOQN01000080.1"/>
</dbReference>
<dbReference type="Proteomes" id="UP000677082">
    <property type="component" value="Unassembled WGS sequence"/>
</dbReference>
<reference evidence="1 2" key="1">
    <citation type="submission" date="2021-03" db="EMBL/GenBank/DDBJ databases">
        <title>Whole genome shotgun sequence of Actinoplanes toevensis NBRC 105298.</title>
        <authorList>
            <person name="Komaki H."/>
            <person name="Tamura T."/>
        </authorList>
    </citation>
    <scope>NUCLEOTIDE SEQUENCE [LARGE SCALE GENOMIC DNA]</scope>
    <source>
        <strain evidence="1 2">NBRC 105298</strain>
    </source>
</reference>
<accession>A0A919TF03</accession>
<name>A0A919TF03_9ACTN</name>
<keyword evidence="2" id="KW-1185">Reference proteome</keyword>
<evidence type="ECO:0000313" key="2">
    <source>
        <dbReference type="Proteomes" id="UP000677082"/>
    </source>
</evidence>
<gene>
    <name evidence="1" type="ORF">Ato02nite_061280</name>
</gene>
<evidence type="ECO:0000313" key="1">
    <source>
        <dbReference type="EMBL" id="GIM94335.1"/>
    </source>
</evidence>
<organism evidence="1 2">
    <name type="scientific">Paractinoplanes toevensis</name>
    <dbReference type="NCBI Taxonomy" id="571911"/>
    <lineage>
        <taxon>Bacteria</taxon>
        <taxon>Bacillati</taxon>
        <taxon>Actinomycetota</taxon>
        <taxon>Actinomycetes</taxon>
        <taxon>Micromonosporales</taxon>
        <taxon>Micromonosporaceae</taxon>
        <taxon>Paractinoplanes</taxon>
    </lineage>
</organism>
<sequence>MLTGCILAESLRVGAELHFPALRITRIARADVSASASPTQPTVFTEINFEAPDEYADELAATLAGALAEGPNWYADFRAGDDHVVVFPGRVFRYRVGDPAGREEAVRYGRDQGIPEPQLDWGD</sequence>